<keyword evidence="6" id="KW-1185">Reference proteome</keyword>
<dbReference type="GO" id="GO:0016491">
    <property type="term" value="F:oxidoreductase activity"/>
    <property type="evidence" value="ECO:0007669"/>
    <property type="project" value="UniProtKB-KW"/>
</dbReference>
<evidence type="ECO:0000256" key="4">
    <source>
        <dbReference type="RuleBase" id="RU000363"/>
    </source>
</evidence>
<dbReference type="PRINTS" id="PR00080">
    <property type="entry name" value="SDRFAMILY"/>
</dbReference>
<proteinExistence type="inferred from homology"/>
<dbReference type="FunFam" id="3.40.50.720:FF:000084">
    <property type="entry name" value="Short-chain dehydrogenase reductase"/>
    <property type="match status" value="1"/>
</dbReference>
<dbReference type="PROSITE" id="PS00061">
    <property type="entry name" value="ADH_SHORT"/>
    <property type="match status" value="1"/>
</dbReference>
<dbReference type="SUPFAM" id="SSF51735">
    <property type="entry name" value="NAD(P)-binding Rossmann-fold domains"/>
    <property type="match status" value="1"/>
</dbReference>
<gene>
    <name evidence="5" type="ORF">D9758_005277</name>
</gene>
<organism evidence="5 6">
    <name type="scientific">Tetrapyrgos nigripes</name>
    <dbReference type="NCBI Taxonomy" id="182062"/>
    <lineage>
        <taxon>Eukaryota</taxon>
        <taxon>Fungi</taxon>
        <taxon>Dikarya</taxon>
        <taxon>Basidiomycota</taxon>
        <taxon>Agaricomycotina</taxon>
        <taxon>Agaricomycetes</taxon>
        <taxon>Agaricomycetidae</taxon>
        <taxon>Agaricales</taxon>
        <taxon>Marasmiineae</taxon>
        <taxon>Marasmiaceae</taxon>
        <taxon>Tetrapyrgos</taxon>
    </lineage>
</organism>
<sequence length="291" mass="30429">MLSRSILNSSNWASLRGKVAVVTGGGAGIGLMIAKGLVANGAKVYIADVRAEVTKKVAHENGLMDLHMDVTSKNSIAKAVKVVTESDGKLDILVNNAGIPGPTSPYLADIFPRKDSEETISNLLFREHDFKSWTDVFSVNTFGPFFVTAGFLPLLEAAARTQNLVEGETSSVINISSAAGSLKSGMIAIPYGTTKAALEHLTTVMAAEFGRNKIPVRVNGIAPGIFVTEMNPQAAEVAKGPLPGGINPAPLKRPGRDHEIAAAAIFLASSGGTFTNGITIRVDGGHNLVNP</sequence>
<dbReference type="PANTHER" id="PTHR43618:SF8">
    <property type="entry name" value="7ALPHA-HYDROXYSTEROID DEHYDROGENASE"/>
    <property type="match status" value="1"/>
</dbReference>
<dbReference type="InterPro" id="IPR020904">
    <property type="entry name" value="Sc_DH/Rdtase_CS"/>
</dbReference>
<dbReference type="PRINTS" id="PR00081">
    <property type="entry name" value="GDHRDH"/>
</dbReference>
<evidence type="ECO:0000256" key="1">
    <source>
        <dbReference type="ARBA" id="ARBA00006484"/>
    </source>
</evidence>
<keyword evidence="2" id="KW-0521">NADP</keyword>
<comment type="caution">
    <text evidence="5">The sequence shown here is derived from an EMBL/GenBank/DDBJ whole genome shotgun (WGS) entry which is preliminary data.</text>
</comment>
<accession>A0A8H5GX18</accession>
<dbReference type="PANTHER" id="PTHR43618">
    <property type="entry name" value="7-ALPHA-HYDROXYSTEROID DEHYDROGENASE"/>
    <property type="match status" value="1"/>
</dbReference>
<comment type="similarity">
    <text evidence="1 4">Belongs to the short-chain dehydrogenases/reductases (SDR) family.</text>
</comment>
<reference evidence="5 6" key="1">
    <citation type="journal article" date="2020" name="ISME J.">
        <title>Uncovering the hidden diversity of litter-decomposition mechanisms in mushroom-forming fungi.</title>
        <authorList>
            <person name="Floudas D."/>
            <person name="Bentzer J."/>
            <person name="Ahren D."/>
            <person name="Johansson T."/>
            <person name="Persson P."/>
            <person name="Tunlid A."/>
        </authorList>
    </citation>
    <scope>NUCLEOTIDE SEQUENCE [LARGE SCALE GENOMIC DNA]</scope>
    <source>
        <strain evidence="5 6">CBS 291.85</strain>
    </source>
</reference>
<dbReference type="InterPro" id="IPR036291">
    <property type="entry name" value="NAD(P)-bd_dom_sf"/>
</dbReference>
<dbReference type="AlphaFoldDB" id="A0A8H5GX18"/>
<keyword evidence="3" id="KW-0560">Oxidoreductase</keyword>
<evidence type="ECO:0000256" key="3">
    <source>
        <dbReference type="ARBA" id="ARBA00023002"/>
    </source>
</evidence>
<dbReference type="InterPro" id="IPR052178">
    <property type="entry name" value="Sec_Metab_Biosynth_SDR"/>
</dbReference>
<dbReference type="OrthoDB" id="3819888at2759"/>
<protein>
    <submittedName>
        <fullName evidence="5">Uncharacterized protein</fullName>
    </submittedName>
</protein>
<dbReference type="EMBL" id="JAACJM010000005">
    <property type="protein sequence ID" value="KAF5372520.1"/>
    <property type="molecule type" value="Genomic_DNA"/>
</dbReference>
<dbReference type="InterPro" id="IPR002347">
    <property type="entry name" value="SDR_fam"/>
</dbReference>
<evidence type="ECO:0000256" key="2">
    <source>
        <dbReference type="ARBA" id="ARBA00022857"/>
    </source>
</evidence>
<dbReference type="CDD" id="cd05233">
    <property type="entry name" value="SDR_c"/>
    <property type="match status" value="1"/>
</dbReference>
<evidence type="ECO:0000313" key="6">
    <source>
        <dbReference type="Proteomes" id="UP000559256"/>
    </source>
</evidence>
<name>A0A8H5GX18_9AGAR</name>
<evidence type="ECO:0000313" key="5">
    <source>
        <dbReference type="EMBL" id="KAF5372520.1"/>
    </source>
</evidence>
<dbReference type="Gene3D" id="3.40.50.720">
    <property type="entry name" value="NAD(P)-binding Rossmann-like Domain"/>
    <property type="match status" value="1"/>
</dbReference>
<dbReference type="Proteomes" id="UP000559256">
    <property type="component" value="Unassembled WGS sequence"/>
</dbReference>
<dbReference type="Pfam" id="PF00106">
    <property type="entry name" value="adh_short"/>
    <property type="match status" value="1"/>
</dbReference>